<evidence type="ECO:0008006" key="10">
    <source>
        <dbReference type="Google" id="ProtNLM"/>
    </source>
</evidence>
<dbReference type="SUPFAM" id="SSF103473">
    <property type="entry name" value="MFS general substrate transporter"/>
    <property type="match status" value="1"/>
</dbReference>
<gene>
    <name evidence="8" type="ordered locus">CAALFM_C704160WA</name>
    <name evidence="7" type="ordered locus">orf19.7158</name>
</gene>
<comment type="subcellular location">
    <subcellularLocation>
        <location evidence="1">Membrane</location>
        <topology evidence="1">Multi-pass membrane protein</topology>
    </subcellularLocation>
</comment>
<proteinExistence type="predicted"/>
<evidence type="ECO:0000313" key="9">
    <source>
        <dbReference type="Proteomes" id="UP000000559"/>
    </source>
</evidence>
<evidence type="ECO:0000256" key="6">
    <source>
        <dbReference type="SAM" id="Phobius"/>
    </source>
</evidence>
<keyword evidence="3 6" id="KW-0812">Transmembrane</keyword>
<feature type="transmembrane region" description="Helical" evidence="6">
    <location>
        <begin position="370"/>
        <end position="389"/>
    </location>
</feature>
<dbReference type="GO" id="GO:0022857">
    <property type="term" value="F:transmembrane transporter activity"/>
    <property type="evidence" value="ECO:0000318"/>
    <property type="project" value="GO_Central"/>
</dbReference>
<keyword evidence="4 6" id="KW-1133">Transmembrane helix</keyword>
<feature type="transmembrane region" description="Helical" evidence="6">
    <location>
        <begin position="424"/>
        <end position="448"/>
    </location>
</feature>
<organism evidence="8 9">
    <name type="scientific">Candida albicans (strain SC5314 / ATCC MYA-2876)</name>
    <name type="common">Yeast</name>
    <dbReference type="NCBI Taxonomy" id="237561"/>
    <lineage>
        <taxon>Eukaryota</taxon>
        <taxon>Fungi</taxon>
        <taxon>Dikarya</taxon>
        <taxon>Ascomycota</taxon>
        <taxon>Saccharomycotina</taxon>
        <taxon>Pichiomycetes</taxon>
        <taxon>Debaryomycetaceae</taxon>
        <taxon>Candida/Lodderomyces clade</taxon>
        <taxon>Candida</taxon>
    </lineage>
</organism>
<feature type="transmembrane region" description="Helical" evidence="6">
    <location>
        <begin position="398"/>
        <end position="418"/>
    </location>
</feature>
<dbReference type="OMA" id="FRERTFI"/>
<dbReference type="PANTHER" id="PTHR43791">
    <property type="entry name" value="PERMEASE-RELATED"/>
    <property type="match status" value="1"/>
</dbReference>
<dbReference type="GO" id="GO:0016020">
    <property type="term" value="C:membrane"/>
    <property type="evidence" value="ECO:0000318"/>
    <property type="project" value="GO_Central"/>
</dbReference>
<evidence type="ECO:0000313" key="7">
    <source>
        <dbReference type="CGD" id="CAL0000175213"/>
    </source>
</evidence>
<reference evidence="8 9" key="1">
    <citation type="journal article" date="2004" name="Proc. Natl. Acad. Sci. U.S.A.">
        <title>The diploid genome sequence of Candida albicans.</title>
        <authorList>
            <person name="Jones T."/>
            <person name="Federspiel N.A."/>
            <person name="Chibana H."/>
            <person name="Dungan J."/>
            <person name="Kalman S."/>
            <person name="Magee B.B."/>
            <person name="Newport G."/>
            <person name="Thorstenson Y.R."/>
            <person name="Agabian N."/>
            <person name="Magee P.T."/>
            <person name="Davis R.W."/>
            <person name="Scherer S."/>
        </authorList>
    </citation>
    <scope>NUCLEOTIDE SEQUENCE [LARGE SCALE GENOMIC DNA]</scope>
    <source>
        <strain evidence="9">SC5314 / ATCC MYA-2876</strain>
    </source>
</reference>
<dbReference type="Pfam" id="PF07690">
    <property type="entry name" value="MFS_1"/>
    <property type="match status" value="1"/>
</dbReference>
<dbReference type="KEGG" id="cal:CAALFM_C704160WA"/>
<sequence>MTATKLSRSLSSSSNVTTPLLKKDDYTITIVPSNSSSEANEIGDNPFLDPKVEEYYREVYQTSNYECYPAFDPQFEWTKEEEQNVVRKLNYRVALAACLLFVGLQIDRGNLQQAISDNMLNDLALTTNEYNLGNTLFYSCFLLAEVPSQLISKSLGPDIFIPIQMCAWSVVAISQAALSGKVSFYLTRALIGMLEGGFIADLVLWLSYFFTSKELPIRLSWFWTTLAVVQIGSSLLACGILKMRGLAGLEGWRWLFLIEGVITFFIGLSAFYLMVPSAVETRNWMHPKGWFSDREEKIVVNRILRDDPTKGSMNNRQALGIKELGASLMDYNLWPIFAIGFIAHIGKSTMGTYFTLMNKELGFSTFETNLLAIPPSILHISFLLGITWLSERANERSFVSLVAPLYAVPLIAIIRWWHGSGKQVWATWMLSTLFLGQPYIHAICVAWVSRNSNSVGSRSICSALYNMFVQMGAIIASNIYREDDFPLYKKGNTILFLIELSLIPLLLFTKCFYIWKNNQKGKLWNKMTEEEREYYRKHSTDRGNERLDFVFEH</sequence>
<keyword evidence="9" id="KW-1185">Reference proteome</keyword>
<feature type="transmembrane region" description="Helical" evidence="6">
    <location>
        <begin position="493"/>
        <end position="515"/>
    </location>
</feature>
<dbReference type="CGD" id="CAL0000175213">
    <property type="gene designation" value="orf19.7158"/>
</dbReference>
<dbReference type="FunFam" id="1.20.1250.20:FF:000247">
    <property type="entry name" value="MFS general substrate transporter"/>
    <property type="match status" value="1"/>
</dbReference>
<feature type="transmembrane region" description="Helical" evidence="6">
    <location>
        <begin position="460"/>
        <end position="481"/>
    </location>
</feature>
<dbReference type="eggNOG" id="KOG2533">
    <property type="taxonomic scope" value="Eukaryota"/>
</dbReference>
<dbReference type="SMR" id="A0A1D8PRJ3"/>
<dbReference type="EMBL" id="CP017629">
    <property type="protein sequence ID" value="AOW30754.1"/>
    <property type="molecule type" value="Genomic_DNA"/>
</dbReference>
<reference evidence="8 9" key="3">
    <citation type="journal article" date="2013" name="Genome Biol.">
        <title>Assembly of a phased diploid Candida albicans genome facilitates allele-specific measurements and provides a simple model for repeat and indel structure.</title>
        <authorList>
            <person name="Muzzey D."/>
            <person name="Schwartz K."/>
            <person name="Weissman J.S."/>
            <person name="Sherlock G."/>
        </authorList>
    </citation>
    <scope>NUCLEOTIDE SEQUENCE [LARGE SCALE GENOMIC DNA]</scope>
    <source>
        <strain evidence="9">SC5314 / ATCC MYA-2876</strain>
    </source>
</reference>
<evidence type="ECO:0000256" key="3">
    <source>
        <dbReference type="ARBA" id="ARBA00022692"/>
    </source>
</evidence>
<dbReference type="Gene3D" id="1.20.1250.20">
    <property type="entry name" value="MFS general substrate transporter like domains"/>
    <property type="match status" value="2"/>
</dbReference>
<dbReference type="InterPro" id="IPR036259">
    <property type="entry name" value="MFS_trans_sf"/>
</dbReference>
<feature type="transmembrane region" description="Helical" evidence="6">
    <location>
        <begin position="190"/>
        <end position="209"/>
    </location>
</feature>
<dbReference type="InterPro" id="IPR011701">
    <property type="entry name" value="MFS"/>
</dbReference>
<evidence type="ECO:0000256" key="4">
    <source>
        <dbReference type="ARBA" id="ARBA00022989"/>
    </source>
</evidence>
<dbReference type="GeneID" id="3643127"/>
<dbReference type="FunFam" id="1.20.1250.20:FF:000106">
    <property type="entry name" value="MFS transporter, putative"/>
    <property type="match status" value="1"/>
</dbReference>
<dbReference type="FunCoup" id="A0A1D8PRJ3">
    <property type="interactions" value="62"/>
</dbReference>
<name>A0A1D8PRJ3_CANAL</name>
<reference evidence="8 9" key="2">
    <citation type="journal article" date="2007" name="Genome Biol.">
        <title>Assembly of the Candida albicans genome into sixteen supercontigs aligned on the eight chromosomes.</title>
        <authorList>
            <person name="van het Hoog M."/>
            <person name="Rast T.J."/>
            <person name="Martchenko M."/>
            <person name="Grindle S."/>
            <person name="Dignard D."/>
            <person name="Hogues H."/>
            <person name="Cuomo C."/>
            <person name="Berriman M."/>
            <person name="Scherer S."/>
            <person name="Magee B.B."/>
            <person name="Whiteway M."/>
            <person name="Chibana H."/>
            <person name="Nantel A."/>
            <person name="Magee P.T."/>
        </authorList>
    </citation>
    <scope>GENOME REANNOTATION</scope>
    <source>
        <strain evidence="9">SC5314 / ATCC MYA-2876</strain>
    </source>
</reference>
<keyword evidence="2" id="KW-0813">Transport</keyword>
<protein>
    <recommendedName>
        <fullName evidence="10">Major facilitator superfamily (MFS) profile domain-containing protein</fullName>
    </recommendedName>
</protein>
<accession>A0A1D8PRJ3</accession>
<dbReference type="AlphaFoldDB" id="A0A1D8PRJ3"/>
<dbReference type="OrthoDB" id="1935484at2759"/>
<dbReference type="RefSeq" id="XP_715207.1">
    <property type="nucleotide sequence ID" value="XM_710114.1"/>
</dbReference>
<dbReference type="PANTHER" id="PTHR43791:SF29">
    <property type="entry name" value="MAJOR FACILITATOR SUPERFAMILY (MFS) PROFILE DOMAIN-CONTAINING PROTEIN"/>
    <property type="match status" value="1"/>
</dbReference>
<evidence type="ECO:0000256" key="5">
    <source>
        <dbReference type="ARBA" id="ARBA00023136"/>
    </source>
</evidence>
<evidence type="ECO:0000256" key="2">
    <source>
        <dbReference type="ARBA" id="ARBA00022448"/>
    </source>
</evidence>
<evidence type="ECO:0000313" key="8">
    <source>
        <dbReference type="EMBL" id="AOW30754.1"/>
    </source>
</evidence>
<dbReference type="Proteomes" id="UP000000559">
    <property type="component" value="Chromosome 7"/>
</dbReference>
<feature type="transmembrane region" description="Helical" evidence="6">
    <location>
        <begin position="221"/>
        <end position="242"/>
    </location>
</feature>
<feature type="transmembrane region" description="Helical" evidence="6">
    <location>
        <begin position="254"/>
        <end position="275"/>
    </location>
</feature>
<dbReference type="InParanoid" id="A0A1D8PRJ3"/>
<keyword evidence="5 6" id="KW-0472">Membrane</keyword>
<dbReference type="VEuPathDB" id="FungiDB:C7_04160W_A"/>
<evidence type="ECO:0000256" key="1">
    <source>
        <dbReference type="ARBA" id="ARBA00004141"/>
    </source>
</evidence>